<feature type="compositionally biased region" description="Low complexity" evidence="1">
    <location>
        <begin position="47"/>
        <end position="58"/>
    </location>
</feature>
<dbReference type="InterPro" id="IPR013429">
    <property type="entry name" value="Regulatory_FmdB_Zinc_ribbon"/>
</dbReference>
<accession>A0A1W6LP74</accession>
<name>A0A1W6LP74_9BACT</name>
<keyword evidence="4" id="KW-1185">Reference proteome</keyword>
<dbReference type="PANTHER" id="PTHR34404">
    <property type="entry name" value="REGULATORY PROTEIN, FMDB FAMILY"/>
    <property type="match status" value="1"/>
</dbReference>
<dbReference type="AlphaFoldDB" id="A0A1W6LP74"/>
<feature type="region of interest" description="Disordered" evidence="1">
    <location>
        <begin position="47"/>
        <end position="67"/>
    </location>
</feature>
<dbReference type="PANTHER" id="PTHR34404:SF3">
    <property type="entry name" value="REGULATORY PROTEIN, FMDB FAMILY"/>
    <property type="match status" value="1"/>
</dbReference>
<dbReference type="KEGG" id="pbp:STSP1_01979"/>
<evidence type="ECO:0000256" key="1">
    <source>
        <dbReference type="SAM" id="MobiDB-lite"/>
    </source>
</evidence>
<dbReference type="Proteomes" id="UP000193334">
    <property type="component" value="Chromosome"/>
</dbReference>
<dbReference type="Gene3D" id="2.20.28.30">
    <property type="entry name" value="RNA polymerase ii, chain L"/>
    <property type="match status" value="1"/>
</dbReference>
<gene>
    <name evidence="3" type="ORF">STSP1_01979</name>
</gene>
<dbReference type="EMBL" id="CP021023">
    <property type="protein sequence ID" value="ARN57567.1"/>
    <property type="molecule type" value="Genomic_DNA"/>
</dbReference>
<evidence type="ECO:0000313" key="4">
    <source>
        <dbReference type="Proteomes" id="UP000193334"/>
    </source>
</evidence>
<organism evidence="3 4">
    <name type="scientific">Sedimentisphaera salicampi</name>
    <dbReference type="NCBI Taxonomy" id="1941349"/>
    <lineage>
        <taxon>Bacteria</taxon>
        <taxon>Pseudomonadati</taxon>
        <taxon>Planctomycetota</taxon>
        <taxon>Phycisphaerae</taxon>
        <taxon>Sedimentisphaerales</taxon>
        <taxon>Sedimentisphaeraceae</taxon>
        <taxon>Sedimentisphaera</taxon>
    </lineage>
</organism>
<reference evidence="4" key="1">
    <citation type="submission" date="2017-04" db="EMBL/GenBank/DDBJ databases">
        <title>Comparative genomics and description of representatives of a novel lineage of planctomycetes thriving in anoxic sediments.</title>
        <authorList>
            <person name="Spring S."/>
            <person name="Bunk B."/>
            <person name="Sproer C."/>
        </authorList>
    </citation>
    <scope>NUCLEOTIDE SEQUENCE [LARGE SCALE GENOMIC DNA]</scope>
    <source>
        <strain evidence="4">ST-PulAB-D4</strain>
    </source>
</reference>
<proteinExistence type="predicted"/>
<sequence>MPMYEYSCEDCGKKFQFFQKSIRSEKKQTCPECGSSKVRKLISSFSAVSDSGSSDSGSCPTGTCPFS</sequence>
<dbReference type="SMART" id="SM00834">
    <property type="entry name" value="CxxC_CXXC_SSSS"/>
    <property type="match status" value="1"/>
</dbReference>
<dbReference type="RefSeq" id="WP_085756201.1">
    <property type="nucleotide sequence ID" value="NZ_CP021023.1"/>
</dbReference>
<evidence type="ECO:0000259" key="2">
    <source>
        <dbReference type="SMART" id="SM00834"/>
    </source>
</evidence>
<feature type="domain" description="Putative regulatory protein FmdB zinc ribbon" evidence="2">
    <location>
        <begin position="1"/>
        <end position="43"/>
    </location>
</feature>
<protein>
    <submittedName>
        <fullName evidence="3">Putative regulatory protein, FmdB family</fullName>
    </submittedName>
</protein>
<dbReference type="NCBIfam" id="TIGR02605">
    <property type="entry name" value="CxxC_CxxC_SSSS"/>
    <property type="match status" value="1"/>
</dbReference>
<evidence type="ECO:0000313" key="3">
    <source>
        <dbReference type="EMBL" id="ARN57567.1"/>
    </source>
</evidence>
<dbReference type="Pfam" id="PF09723">
    <property type="entry name" value="Zn_ribbon_8"/>
    <property type="match status" value="1"/>
</dbReference>